<dbReference type="EMBL" id="CP053418">
    <property type="protein sequence ID" value="QJW84514.1"/>
    <property type="molecule type" value="Genomic_DNA"/>
</dbReference>
<evidence type="ECO:0000256" key="1">
    <source>
        <dbReference type="SAM" id="MobiDB-lite"/>
    </source>
</evidence>
<accession>A0ABX6P4T0</accession>
<keyword evidence="3" id="KW-1185">Reference proteome</keyword>
<reference evidence="2 3" key="2">
    <citation type="submission" date="2020-05" db="EMBL/GenBank/DDBJ databases">
        <authorList>
            <person name="Khan S.A."/>
            <person name="Jeon C.O."/>
            <person name="Chun B.H."/>
        </authorList>
    </citation>
    <scope>NUCLEOTIDE SEQUENCE [LARGE SCALE GENOMIC DNA]</scope>
    <source>
        <strain evidence="2 3">H242</strain>
    </source>
</reference>
<sequence length="477" mass="52306">MRARAEALAEALAEACASLQPLPGELALDVVKLLRKAGSHAIALRLLRAWKPEVAGEERTALFVETELSFLTGDREGGEALLEQLEAGGKLRPSWQRAITRVRQRMADAAQAGEEDADGESDDAPRGRALPDVPADTLLGRVREITACFPVREAGKFRVRSAAFAAIAEYRAEPAPEDELTYAVIRLLGRLKRYQAALELMQQRKPRVAALAVEIDAYEIYLHYKVQQAAQGDALLERFRAAGHQLPYVLRKAIGKLGREGDVAAAREAYARVEEEWCELARDVDVAEHLPLARLVMPASSRPEETLRFIDARLRSLRRAQSTPHADLQVFDKYHSARLLFTAGFSWSGSGAVSCFLQQHRLVTLPFGTTEMAYLQGHGRAGIFAFIRPGAVELEDMRRRLARFLLESIVSVQRQHYSVLKPCQADEAGVDALGALIDDFRGAMLAQDALQDWPCAGGCSASSCSACSRCGAAPTCS</sequence>
<proteinExistence type="predicted"/>
<evidence type="ECO:0000313" key="2">
    <source>
        <dbReference type="EMBL" id="QJW84514.1"/>
    </source>
</evidence>
<feature type="region of interest" description="Disordered" evidence="1">
    <location>
        <begin position="106"/>
        <end position="130"/>
    </location>
</feature>
<organism evidence="2 3">
    <name type="scientific">Ramlibacter terrae</name>
    <dbReference type="NCBI Taxonomy" id="2732511"/>
    <lineage>
        <taxon>Bacteria</taxon>
        <taxon>Pseudomonadati</taxon>
        <taxon>Pseudomonadota</taxon>
        <taxon>Betaproteobacteria</taxon>
        <taxon>Burkholderiales</taxon>
        <taxon>Comamonadaceae</taxon>
        <taxon>Ramlibacter</taxon>
    </lineage>
</organism>
<dbReference type="Proteomes" id="UP000500826">
    <property type="component" value="Chromosome"/>
</dbReference>
<gene>
    <name evidence="2" type="ORF">HK414_14810</name>
</gene>
<reference evidence="2 3" key="1">
    <citation type="submission" date="2020-05" db="EMBL/GenBank/DDBJ databases">
        <title>Ramlibacter rhizophilus sp. nov., isolated from rhizosphere soil of national flower Mugunghwa from South Korea.</title>
        <authorList>
            <person name="Zheng-Fei Y."/>
            <person name="Huan T."/>
        </authorList>
    </citation>
    <scope>NUCLEOTIDE SEQUENCE [LARGE SCALE GENOMIC DNA]</scope>
    <source>
        <strain evidence="2 3">H242</strain>
    </source>
</reference>
<feature type="compositionally biased region" description="Acidic residues" evidence="1">
    <location>
        <begin position="113"/>
        <end position="122"/>
    </location>
</feature>
<protein>
    <submittedName>
        <fullName evidence="2">Uncharacterized protein</fullName>
    </submittedName>
</protein>
<evidence type="ECO:0000313" key="3">
    <source>
        <dbReference type="Proteomes" id="UP000500826"/>
    </source>
</evidence>
<name>A0ABX6P4T0_9BURK</name>